<comment type="caution">
    <text evidence="2">The sequence shown here is derived from an EMBL/GenBank/DDBJ whole genome shotgun (WGS) entry which is preliminary data.</text>
</comment>
<evidence type="ECO:0000256" key="1">
    <source>
        <dbReference type="SAM" id="Phobius"/>
    </source>
</evidence>
<keyword evidence="1" id="KW-1133">Transmembrane helix</keyword>
<keyword evidence="1" id="KW-0472">Membrane</keyword>
<keyword evidence="3" id="KW-1185">Reference proteome</keyword>
<feature type="transmembrane region" description="Helical" evidence="1">
    <location>
        <begin position="20"/>
        <end position="40"/>
    </location>
</feature>
<dbReference type="Proteomes" id="UP000568486">
    <property type="component" value="Unassembled WGS sequence"/>
</dbReference>
<accession>A0ABX1DW39</accession>
<proteinExistence type="predicted"/>
<reference evidence="2 3" key="1">
    <citation type="submission" date="2020-03" db="EMBL/GenBank/DDBJ databases">
        <title>Whole genome sequencing of clinical and environmental type strains of Ochrobactrum.</title>
        <authorList>
            <person name="Dharne M."/>
        </authorList>
    </citation>
    <scope>NUCLEOTIDE SEQUENCE [LARGE SCALE GENOMIC DNA]</scope>
    <source>
        <strain evidence="2 3">DSM 22292</strain>
    </source>
</reference>
<gene>
    <name evidence="2" type="ORF">HED52_03555</name>
</gene>
<sequence length="116" mass="12806">METENQKPKLVPRWSYGKILIIYTLIAPVFIGGLMLTGFVHRSVSSYLSTTFTPKPKDGVQCFSSWDGSVSALVDAVKSSMNDPESFQHVERATIPAVDSLCLLRWNFAAGMALVH</sequence>
<keyword evidence="1" id="KW-0812">Transmembrane</keyword>
<protein>
    <submittedName>
        <fullName evidence="2">Uncharacterized protein</fullName>
    </submittedName>
</protein>
<dbReference type="EMBL" id="JAAVLR010000001">
    <property type="protein sequence ID" value="NKC27777.1"/>
    <property type="molecule type" value="Genomic_DNA"/>
</dbReference>
<organism evidence="2 3">
    <name type="scientific">Brucella ciceri</name>
    <dbReference type="NCBI Taxonomy" id="391287"/>
    <lineage>
        <taxon>Bacteria</taxon>
        <taxon>Pseudomonadati</taxon>
        <taxon>Pseudomonadota</taxon>
        <taxon>Alphaproteobacteria</taxon>
        <taxon>Hyphomicrobiales</taxon>
        <taxon>Brucellaceae</taxon>
        <taxon>Brucella/Ochrobactrum group</taxon>
        <taxon>Brucella</taxon>
    </lineage>
</organism>
<evidence type="ECO:0000313" key="2">
    <source>
        <dbReference type="EMBL" id="NKC27777.1"/>
    </source>
</evidence>
<evidence type="ECO:0000313" key="3">
    <source>
        <dbReference type="Proteomes" id="UP000568486"/>
    </source>
</evidence>
<name>A0ABX1DW39_9HYPH</name>